<dbReference type="EMBL" id="UINC01002112">
    <property type="protein sequence ID" value="SUZ93038.1"/>
    <property type="molecule type" value="Genomic_DNA"/>
</dbReference>
<organism evidence="1">
    <name type="scientific">marine metagenome</name>
    <dbReference type="NCBI Taxonomy" id="408172"/>
    <lineage>
        <taxon>unclassified sequences</taxon>
        <taxon>metagenomes</taxon>
        <taxon>ecological metagenomes</taxon>
    </lineage>
</organism>
<dbReference type="AlphaFoldDB" id="A0A381RPZ3"/>
<accession>A0A381RPZ3</accession>
<evidence type="ECO:0000313" key="1">
    <source>
        <dbReference type="EMBL" id="SUZ93038.1"/>
    </source>
</evidence>
<sequence>MPILIDSHSFFTVSQNSQTGLISTKENQMKKLLAIVLFCAFLVPSAYG</sequence>
<proteinExistence type="predicted"/>
<reference evidence="1" key="1">
    <citation type="submission" date="2018-05" db="EMBL/GenBank/DDBJ databases">
        <authorList>
            <person name="Lanie J.A."/>
            <person name="Ng W.-L."/>
            <person name="Kazmierczak K.M."/>
            <person name="Andrzejewski T.M."/>
            <person name="Davidsen T.M."/>
            <person name="Wayne K.J."/>
            <person name="Tettelin H."/>
            <person name="Glass J.I."/>
            <person name="Rusch D."/>
            <person name="Podicherti R."/>
            <person name="Tsui H.-C.T."/>
            <person name="Winkler M.E."/>
        </authorList>
    </citation>
    <scope>NUCLEOTIDE SEQUENCE</scope>
</reference>
<feature type="non-terminal residue" evidence="1">
    <location>
        <position position="48"/>
    </location>
</feature>
<gene>
    <name evidence="1" type="ORF">METZ01_LOCUS45892</name>
</gene>
<protein>
    <submittedName>
        <fullName evidence="1">Uncharacterized protein</fullName>
    </submittedName>
</protein>
<name>A0A381RPZ3_9ZZZZ</name>